<comment type="similarity">
    <text evidence="1">Belongs to the PRORSD1 family.</text>
</comment>
<dbReference type="PANTHER" id="PTHR31423">
    <property type="entry name" value="YBAK DOMAIN-CONTAINING PROTEIN"/>
    <property type="match status" value="1"/>
</dbReference>
<dbReference type="EMBL" id="DRMJ01000484">
    <property type="protein sequence ID" value="HHL43788.1"/>
    <property type="molecule type" value="Genomic_DNA"/>
</dbReference>
<dbReference type="InterPro" id="IPR036754">
    <property type="entry name" value="YbaK/aa-tRNA-synt-asso_dom_sf"/>
</dbReference>
<evidence type="ECO:0000256" key="1">
    <source>
        <dbReference type="ARBA" id="ARBA00010201"/>
    </source>
</evidence>
<evidence type="ECO:0000259" key="2">
    <source>
        <dbReference type="Pfam" id="PF04073"/>
    </source>
</evidence>
<sequence>MTKPARRTDLLALLRQLGIEQQTHDHRAVFTVDEGKDIKAKLPGGHTKNLFLKDKSGALFLICALGDTKIAINQLHKHLGCKRLSFGKPDLLLEVLGVTPGSVTFFSIINDQNHKVRLILDKRLFDHEIVNFHPLENTATTAFRSADLLTFAKHTGHEVTIMDFAAI</sequence>
<gene>
    <name evidence="3" type="ORF">ENJ42_09225</name>
</gene>
<comment type="caution">
    <text evidence="3">The sequence shown here is derived from an EMBL/GenBank/DDBJ whole genome shotgun (WGS) entry which is preliminary data.</text>
</comment>
<feature type="domain" description="YbaK/aminoacyl-tRNA synthetase-associated" evidence="2">
    <location>
        <begin position="26"/>
        <end position="151"/>
    </location>
</feature>
<proteinExistence type="inferred from homology"/>
<protein>
    <submittedName>
        <fullName evidence="3">Prolyl-tRNA synthetase associated domain-containing protein</fullName>
    </submittedName>
</protein>
<accession>A0A7C5M1C3</accession>
<dbReference type="SUPFAM" id="SSF55826">
    <property type="entry name" value="YbaK/ProRS associated domain"/>
    <property type="match status" value="1"/>
</dbReference>
<evidence type="ECO:0000313" key="3">
    <source>
        <dbReference type="EMBL" id="HHL43788.1"/>
    </source>
</evidence>
<dbReference type="Proteomes" id="UP000885830">
    <property type="component" value="Unassembled WGS sequence"/>
</dbReference>
<dbReference type="CDD" id="cd04335">
    <property type="entry name" value="PrdX_deacylase"/>
    <property type="match status" value="1"/>
</dbReference>
<dbReference type="GO" id="GO:0002161">
    <property type="term" value="F:aminoacyl-tRNA deacylase activity"/>
    <property type="evidence" value="ECO:0007669"/>
    <property type="project" value="InterPro"/>
</dbReference>
<dbReference type="Pfam" id="PF04073">
    <property type="entry name" value="tRNA_edit"/>
    <property type="match status" value="1"/>
</dbReference>
<dbReference type="AlphaFoldDB" id="A0A7C5M1C3"/>
<dbReference type="Gene3D" id="3.90.960.10">
    <property type="entry name" value="YbaK/aminoacyl-tRNA synthetase-associated domain"/>
    <property type="match status" value="1"/>
</dbReference>
<dbReference type="FunFam" id="3.90.960.10:FF:000005">
    <property type="entry name" value="Putative prolyl-tRNA synthetase"/>
    <property type="match status" value="1"/>
</dbReference>
<name>A0A7C5M1C3_9PROT</name>
<reference evidence="3" key="1">
    <citation type="journal article" date="2020" name="mSystems">
        <title>Genome- and Community-Level Interaction Insights into Carbon Utilization and Element Cycling Functions of Hydrothermarchaeota in Hydrothermal Sediment.</title>
        <authorList>
            <person name="Zhou Z."/>
            <person name="Liu Y."/>
            <person name="Xu W."/>
            <person name="Pan J."/>
            <person name="Luo Z.H."/>
            <person name="Li M."/>
        </authorList>
    </citation>
    <scope>NUCLEOTIDE SEQUENCE [LARGE SCALE GENOMIC DNA]</scope>
    <source>
        <strain evidence="3">HyVt-485</strain>
    </source>
</reference>
<dbReference type="InterPro" id="IPR040285">
    <property type="entry name" value="ProX/PRXD1"/>
</dbReference>
<organism evidence="3">
    <name type="scientific">Hellea balneolensis</name>
    <dbReference type="NCBI Taxonomy" id="287478"/>
    <lineage>
        <taxon>Bacteria</taxon>
        <taxon>Pseudomonadati</taxon>
        <taxon>Pseudomonadota</taxon>
        <taxon>Alphaproteobacteria</taxon>
        <taxon>Maricaulales</taxon>
        <taxon>Robiginitomaculaceae</taxon>
        <taxon>Hellea</taxon>
    </lineage>
</organism>
<dbReference type="PANTHER" id="PTHR31423:SF3">
    <property type="entry name" value="PROLYL-TRNA SYNTHETASE ASSOCIATED DOMAIN-CONTAINING PROTEIN 1-RELATED"/>
    <property type="match status" value="1"/>
</dbReference>
<dbReference type="InterPro" id="IPR007214">
    <property type="entry name" value="YbaK/aa-tRNA-synth-assoc-dom"/>
</dbReference>